<gene>
    <name evidence="2" type="ORF">NJQ99_03210</name>
</gene>
<dbReference type="RefSeq" id="WP_269331355.1">
    <property type="nucleotide sequence ID" value="NZ_JAMZFT010000001.1"/>
</dbReference>
<proteinExistence type="predicted"/>
<evidence type="ECO:0000313" key="3">
    <source>
        <dbReference type="Proteomes" id="UP001055804"/>
    </source>
</evidence>
<sequence>MSRVLTIPLGVIVERRPAKNPWADHVLRAIAVTEDPPPDLAPWTLLVREGEVERYHAGTAQIELHRKETEAYLENFLDDRPQIFVVLRRDDEDDASPFGFHLFCVSASPFYAQNLMDSGEDIVDPVPMPAAVAQRVRAFVDFHHVEEPFAKRKRRKAAEPDEVFARPPGWSPAGGDPWEN</sequence>
<dbReference type="Proteomes" id="UP001055804">
    <property type="component" value="Unassembled WGS sequence"/>
</dbReference>
<comment type="caution">
    <text evidence="2">The sequence shown here is derived from an EMBL/GenBank/DDBJ whole genome shotgun (WGS) entry which is preliminary data.</text>
</comment>
<protein>
    <submittedName>
        <fullName evidence="2">DUF3305 domain-containing protein</fullName>
    </submittedName>
</protein>
<evidence type="ECO:0000313" key="2">
    <source>
        <dbReference type="EMBL" id="MCP1335410.1"/>
    </source>
</evidence>
<feature type="region of interest" description="Disordered" evidence="1">
    <location>
        <begin position="149"/>
        <end position="180"/>
    </location>
</feature>
<dbReference type="EMBL" id="JAMZFT010000001">
    <property type="protein sequence ID" value="MCP1335410.1"/>
    <property type="molecule type" value="Genomic_DNA"/>
</dbReference>
<keyword evidence="3" id="KW-1185">Reference proteome</keyword>
<evidence type="ECO:0000256" key="1">
    <source>
        <dbReference type="SAM" id="MobiDB-lite"/>
    </source>
</evidence>
<name>A0A9J6PH40_9PROT</name>
<dbReference type="Pfam" id="PF11749">
    <property type="entry name" value="DUF3305"/>
    <property type="match status" value="1"/>
</dbReference>
<dbReference type="AlphaFoldDB" id="A0A9J6PH40"/>
<dbReference type="InterPro" id="IPR021736">
    <property type="entry name" value="DUF3305"/>
</dbReference>
<organism evidence="2 3">
    <name type="scientific">Futiania mangrovi</name>
    <dbReference type="NCBI Taxonomy" id="2959716"/>
    <lineage>
        <taxon>Bacteria</taxon>
        <taxon>Pseudomonadati</taxon>
        <taxon>Pseudomonadota</taxon>
        <taxon>Alphaproteobacteria</taxon>
        <taxon>Futianiales</taxon>
        <taxon>Futianiaceae</taxon>
        <taxon>Futiania</taxon>
    </lineage>
</organism>
<accession>A0A9J6PH40</accession>
<reference evidence="2" key="1">
    <citation type="submission" date="2022-06" db="EMBL/GenBank/DDBJ databases">
        <title>Isolation and Genomics of Futiania mangrovii gen. nov., sp. nov., a Rare and Metabolically-versatile member in the Class Alphaproteobacteria.</title>
        <authorList>
            <person name="Liu L."/>
            <person name="Huang W.-C."/>
            <person name="Pan J."/>
            <person name="Li J."/>
            <person name="Huang Y."/>
            <person name="Du H."/>
            <person name="Liu Y."/>
            <person name="Li M."/>
        </authorList>
    </citation>
    <scope>NUCLEOTIDE SEQUENCE</scope>
    <source>
        <strain evidence="2">FT118</strain>
    </source>
</reference>